<organism evidence="3 4">
    <name type="scientific">Devosia algicola</name>
    <dbReference type="NCBI Taxonomy" id="3026418"/>
    <lineage>
        <taxon>Bacteria</taxon>
        <taxon>Pseudomonadati</taxon>
        <taxon>Pseudomonadota</taxon>
        <taxon>Alphaproteobacteria</taxon>
        <taxon>Hyphomicrobiales</taxon>
        <taxon>Devosiaceae</taxon>
        <taxon>Devosia</taxon>
    </lineage>
</organism>
<reference evidence="3 4" key="1">
    <citation type="submission" date="2023-02" db="EMBL/GenBank/DDBJ databases">
        <title>Devosia algicola sp. nov., isolated from the phycosphere of marine algae.</title>
        <authorList>
            <person name="Kim J.M."/>
            <person name="Lee J.K."/>
            <person name="Choi B.J."/>
            <person name="Bayburt H."/>
            <person name="Jeon C.O."/>
        </authorList>
    </citation>
    <scope>NUCLEOTIDE SEQUENCE [LARGE SCALE GENOMIC DNA]</scope>
    <source>
        <strain evidence="3 4">G20-9</strain>
    </source>
</reference>
<keyword evidence="4" id="KW-1185">Reference proteome</keyword>
<gene>
    <name evidence="3" type="ORF">PSQ19_07920</name>
</gene>
<dbReference type="EMBL" id="CP118246">
    <property type="protein sequence ID" value="WDR03939.1"/>
    <property type="molecule type" value="Genomic_DNA"/>
</dbReference>
<dbReference type="RefSeq" id="WP_282220326.1">
    <property type="nucleotide sequence ID" value="NZ_CP118246.1"/>
</dbReference>
<name>A0ABY7YSI7_9HYPH</name>
<dbReference type="InterPro" id="IPR052350">
    <property type="entry name" value="Metallo-dep_Lactonases"/>
</dbReference>
<dbReference type="SUPFAM" id="SSF51556">
    <property type="entry name" value="Metallo-dependent hydrolases"/>
    <property type="match status" value="1"/>
</dbReference>
<evidence type="ECO:0000259" key="2">
    <source>
        <dbReference type="Pfam" id="PF04909"/>
    </source>
</evidence>
<evidence type="ECO:0000313" key="4">
    <source>
        <dbReference type="Proteomes" id="UP001220530"/>
    </source>
</evidence>
<protein>
    <submittedName>
        <fullName evidence="3">Amidohydrolase family protein</fullName>
    </submittedName>
</protein>
<feature type="domain" description="Amidohydrolase-related" evidence="2">
    <location>
        <begin position="16"/>
        <end position="303"/>
    </location>
</feature>
<dbReference type="InterPro" id="IPR032466">
    <property type="entry name" value="Metal_Hydrolase"/>
</dbReference>
<dbReference type="Gene3D" id="3.20.20.140">
    <property type="entry name" value="Metal-dependent hydrolases"/>
    <property type="match status" value="1"/>
</dbReference>
<comment type="similarity">
    <text evidence="1">Belongs to the metallo-dependent hydrolases superfamily.</text>
</comment>
<proteinExistence type="inferred from homology"/>
<dbReference type="Proteomes" id="UP001220530">
    <property type="component" value="Chromosome"/>
</dbReference>
<accession>A0ABY7YSI7</accession>
<evidence type="ECO:0000313" key="3">
    <source>
        <dbReference type="EMBL" id="WDR03939.1"/>
    </source>
</evidence>
<dbReference type="InterPro" id="IPR006680">
    <property type="entry name" value="Amidohydro-rel"/>
</dbReference>
<sequence length="314" mass="34473">MVDAQADIIARIGPLVDSHHHLWDLDANRYPWLQDRLVDAHFGDYEAIRRSYCGPDYLADLGPIRLLASVHIEAHWDGFNDSAGETAWLDQHADRHGVPSAIVGYADLTDKGVETTLDTHMRSPRFRGVRVMTGRATAPSGAALLADDGFRRGMSAVMERGLSFDLQAPQPIMAAAADMADAFPDLSIILTHAGLPLDRSASGVDAWRRGIRALAKRHNVTAKLSGLPMTDWRWSIASLRPFVEFLLMCFGADRVMFGSNFPVDGLFSSYPKLLAGYGQIVGEQGDAALDAVFRKTAARVYRLDISDPITTPRT</sequence>
<dbReference type="PANTHER" id="PTHR43569">
    <property type="entry name" value="AMIDOHYDROLASE"/>
    <property type="match status" value="1"/>
</dbReference>
<dbReference type="Pfam" id="PF04909">
    <property type="entry name" value="Amidohydro_2"/>
    <property type="match status" value="1"/>
</dbReference>
<dbReference type="PANTHER" id="PTHR43569:SF1">
    <property type="entry name" value="BLL3371 PROTEIN"/>
    <property type="match status" value="1"/>
</dbReference>
<evidence type="ECO:0000256" key="1">
    <source>
        <dbReference type="ARBA" id="ARBA00038310"/>
    </source>
</evidence>